<dbReference type="InterPro" id="IPR016791">
    <property type="entry name" value="Polyketide_synth_GrhN/RubW_prd"/>
</dbReference>
<dbReference type="InterPro" id="IPR012349">
    <property type="entry name" value="Split_barrel_FMN-bd"/>
</dbReference>
<evidence type="ECO:0000313" key="2">
    <source>
        <dbReference type="Proteomes" id="UP000192739"/>
    </source>
</evidence>
<comment type="caution">
    <text evidence="1">The sequence shown here is derived from an EMBL/GenBank/DDBJ whole genome shotgun (WGS) entry which is preliminary data.</text>
</comment>
<dbReference type="Proteomes" id="UP000192739">
    <property type="component" value="Unassembled WGS sequence"/>
</dbReference>
<name>A0A1E3S7T8_MYCIE</name>
<dbReference type="AlphaFoldDB" id="A0A1E3S7T8"/>
<dbReference type="STRING" id="28445.BHQ20_23135"/>
<evidence type="ECO:0000313" key="1">
    <source>
        <dbReference type="EMBL" id="ORA96872.1"/>
    </source>
</evidence>
<accession>A0A1E3S7T8</accession>
<dbReference type="OrthoDB" id="3292498at2"/>
<dbReference type="EMBL" id="MVHT01000085">
    <property type="protein sequence ID" value="ORA96872.1"/>
    <property type="molecule type" value="Genomic_DNA"/>
</dbReference>
<dbReference type="RefSeq" id="WP_069421496.1">
    <property type="nucleotide sequence ID" value="NZ_CBCRZH010000018.1"/>
</dbReference>
<dbReference type="PIRSF" id="PIRSF021513">
    <property type="entry name" value="GrhN_RubW_prd"/>
    <property type="match status" value="1"/>
</dbReference>
<reference evidence="1 2" key="1">
    <citation type="submission" date="2017-02" db="EMBL/GenBank/DDBJ databases">
        <title>The new phylogeny of genus Mycobacterium.</title>
        <authorList>
            <person name="Tortoli E."/>
            <person name="Trovato A."/>
            <person name="Cirillo D.M."/>
        </authorList>
    </citation>
    <scope>NUCLEOTIDE SEQUENCE [LARGE SCALE GENOMIC DNA]</scope>
    <source>
        <strain evidence="1 2">DSM 44049</strain>
    </source>
</reference>
<dbReference type="Gene3D" id="2.30.110.10">
    <property type="entry name" value="Electron Transport, Fmn-binding Protein, Chain A"/>
    <property type="match status" value="1"/>
</dbReference>
<keyword evidence="2" id="KW-1185">Reference proteome</keyword>
<sequence>MTEQSFAVDIGHPPEPLLRAVNPLLRFLLGTPLAGPLGKQLMVLNFKGRKTGRQFSIPVSAHVIDNDLYALANAGWKVNFSGGAPADVTYAGKTRSMRGELFRDRDLVSDLYQRCAQSYGVKRAQRMMGLKFRDNRIPTREEFAEAIDRLKLVAIRFTPAT</sequence>
<gene>
    <name evidence="1" type="ORF">BST27_23870</name>
</gene>
<protein>
    <submittedName>
        <fullName evidence="1">Uncharacterized protein</fullName>
    </submittedName>
</protein>
<proteinExistence type="predicted"/>
<organism evidence="1 2">
    <name type="scientific">Mycobacterium intermedium</name>
    <dbReference type="NCBI Taxonomy" id="28445"/>
    <lineage>
        <taxon>Bacteria</taxon>
        <taxon>Bacillati</taxon>
        <taxon>Actinomycetota</taxon>
        <taxon>Actinomycetes</taxon>
        <taxon>Mycobacteriales</taxon>
        <taxon>Mycobacteriaceae</taxon>
        <taxon>Mycobacterium</taxon>
        <taxon>Mycobacterium simiae complex</taxon>
    </lineage>
</organism>